<gene>
    <name evidence="1" type="ORF">DHOM_04355</name>
</gene>
<keyword evidence="2" id="KW-1185">Reference proteome</keyword>
<evidence type="ECO:0000313" key="1">
    <source>
        <dbReference type="EMBL" id="KDS93769.1"/>
    </source>
</evidence>
<reference evidence="1 2" key="1">
    <citation type="submission" date="2014-01" db="EMBL/GenBank/DDBJ databases">
        <title>Draft genome sequence of the multidrug-resistant clinical isolate Dermabacter hominis 1368.</title>
        <authorList>
            <person name="Albersmeier A."/>
            <person name="Bomholt C."/>
            <person name="Glaub A."/>
            <person name="Ruckert C."/>
            <person name="Soriano F."/>
            <person name="Fernandez-Natal I."/>
            <person name="Tauch A."/>
        </authorList>
    </citation>
    <scope>NUCLEOTIDE SEQUENCE [LARGE SCALE GENOMIC DNA]</scope>
    <source>
        <strain evidence="1 2">1368</strain>
    </source>
</reference>
<dbReference type="EMBL" id="JDRS01000005">
    <property type="protein sequence ID" value="KDS93769.1"/>
    <property type="molecule type" value="Genomic_DNA"/>
</dbReference>
<protein>
    <submittedName>
        <fullName evidence="1">Uncharacterized protein</fullName>
    </submittedName>
</protein>
<evidence type="ECO:0000313" key="2">
    <source>
        <dbReference type="Proteomes" id="UP000030182"/>
    </source>
</evidence>
<comment type="caution">
    <text evidence="1">The sequence shown here is derived from an EMBL/GenBank/DDBJ whole genome shotgun (WGS) entry which is preliminary data.</text>
</comment>
<proteinExistence type="predicted"/>
<dbReference type="RefSeq" id="WP_034373031.1">
    <property type="nucleotide sequence ID" value="NZ_KN323183.1"/>
</dbReference>
<dbReference type="Proteomes" id="UP000030182">
    <property type="component" value="Unassembled WGS sequence"/>
</dbReference>
<accession>A0ABR4SKQ3</accession>
<sequence length="194" mass="21674">MPKSTLLGDDSLDYSGSGEQAEKDLECILDAYQADDELLEQIQEKSLTWEETLHNNFGYQWAWSGRDVSSLRLRVFPGDSETYSDPPKLPLESAAEACSVEDSVTDSGLTLSLDGEGSDDRTVENRFKAPKYKVDSEEYQCLFTLLETPSSVTTMMSRTRALDGMQRESAGPYDYAWTYHPDNGLDVLVKQGVD</sequence>
<organism evidence="1 2">
    <name type="scientific">Dermabacter hominis 1368</name>
    <dbReference type="NCBI Taxonomy" id="1450519"/>
    <lineage>
        <taxon>Bacteria</taxon>
        <taxon>Bacillati</taxon>
        <taxon>Actinomycetota</taxon>
        <taxon>Actinomycetes</taxon>
        <taxon>Micrococcales</taxon>
        <taxon>Dermabacteraceae</taxon>
        <taxon>Dermabacter</taxon>
    </lineage>
</organism>
<name>A0ABR4SKQ3_9MICO</name>